<evidence type="ECO:0000256" key="4">
    <source>
        <dbReference type="ARBA" id="ARBA00022723"/>
    </source>
</evidence>
<name>A0ABP0EC21_9ASCO</name>
<protein>
    <recommendedName>
        <fullName evidence="3">protein-serine/threonine phosphatase</fullName>
        <ecNumber evidence="3">3.1.3.16</ecNumber>
    </recommendedName>
</protein>
<organism evidence="11 12">
    <name type="scientific">[Candida] anglica</name>
    <dbReference type="NCBI Taxonomy" id="148631"/>
    <lineage>
        <taxon>Eukaryota</taxon>
        <taxon>Fungi</taxon>
        <taxon>Dikarya</taxon>
        <taxon>Ascomycota</taxon>
        <taxon>Saccharomycotina</taxon>
        <taxon>Pichiomycetes</taxon>
        <taxon>Debaryomycetaceae</taxon>
        <taxon>Kurtzmaniella</taxon>
    </lineage>
</organism>
<keyword evidence="12" id="KW-1185">Reference proteome</keyword>
<keyword evidence="6" id="KW-0460">Magnesium</keyword>
<accession>A0ABP0EC21</accession>
<evidence type="ECO:0000256" key="2">
    <source>
        <dbReference type="ARBA" id="ARBA00006702"/>
    </source>
</evidence>
<reference evidence="11 12" key="1">
    <citation type="submission" date="2024-01" db="EMBL/GenBank/DDBJ databases">
        <authorList>
            <consortium name="Genoscope - CEA"/>
            <person name="William W."/>
        </authorList>
    </citation>
    <scope>NUCLEOTIDE SEQUENCE [LARGE SCALE GENOMIC DNA]</scope>
    <source>
        <strain evidence="11 12">29B2s-10</strain>
    </source>
</reference>
<dbReference type="Pfam" id="PF00481">
    <property type="entry name" value="PP2C"/>
    <property type="match status" value="1"/>
</dbReference>
<dbReference type="SMART" id="SM00332">
    <property type="entry name" value="PP2Cc"/>
    <property type="match status" value="1"/>
</dbReference>
<evidence type="ECO:0000256" key="5">
    <source>
        <dbReference type="ARBA" id="ARBA00022801"/>
    </source>
</evidence>
<dbReference type="PANTHER" id="PTHR13832:SF803">
    <property type="entry name" value="PROTEIN PHOSPHATASE 1G"/>
    <property type="match status" value="1"/>
</dbReference>
<dbReference type="InterPro" id="IPR036457">
    <property type="entry name" value="PPM-type-like_dom_sf"/>
</dbReference>
<evidence type="ECO:0000256" key="8">
    <source>
        <dbReference type="ARBA" id="ARBA00023211"/>
    </source>
</evidence>
<evidence type="ECO:0000256" key="9">
    <source>
        <dbReference type="RuleBase" id="RU003465"/>
    </source>
</evidence>
<dbReference type="CDD" id="cd00143">
    <property type="entry name" value="PP2Cc"/>
    <property type="match status" value="1"/>
</dbReference>
<dbReference type="InterPro" id="IPR000222">
    <property type="entry name" value="PP2C_BS"/>
</dbReference>
<keyword evidence="8" id="KW-0464">Manganese</keyword>
<evidence type="ECO:0000313" key="11">
    <source>
        <dbReference type="EMBL" id="CAK7906762.1"/>
    </source>
</evidence>
<evidence type="ECO:0000256" key="3">
    <source>
        <dbReference type="ARBA" id="ARBA00013081"/>
    </source>
</evidence>
<evidence type="ECO:0000256" key="6">
    <source>
        <dbReference type="ARBA" id="ARBA00022842"/>
    </source>
</evidence>
<evidence type="ECO:0000256" key="1">
    <source>
        <dbReference type="ARBA" id="ARBA00001936"/>
    </source>
</evidence>
<feature type="domain" description="PPM-type phosphatase" evidence="10">
    <location>
        <begin position="23"/>
        <end position="330"/>
    </location>
</feature>
<keyword evidence="4" id="KW-0479">Metal-binding</keyword>
<dbReference type="Proteomes" id="UP001497600">
    <property type="component" value="Chromosome E"/>
</dbReference>
<dbReference type="InterPro" id="IPR001932">
    <property type="entry name" value="PPM-type_phosphatase-like_dom"/>
</dbReference>
<keyword evidence="5 9" id="KW-0378">Hydrolase</keyword>
<sequence length="354" mass="40107">MGQLLSHPIQEKQLDYHPNASMSYAVGSMQGYRMTMEDAHSVKFNEDESLAVFGVFDGHGGRASADYVSENLPSMIFKRLNEMLRNKNINNNNNNNDTSTNNKSELSRYMSTIKDSFFKVDHDLSLQDSTHCGTTAILACVIAQKYVVVANTGDSRCIMSLPGGAPKTLSFDHMPSTMGERVRIENSGGYVINNRVNEILALSRAFGDFKFKIPYVEPSRDYYYMDTNKEYFTKHGFIKIPPELNQVTVEPDLLVYDLSQLDKPEFVILACDGIWDCYTNKELIKVIRDKLGLGWTLTTITELVLNNCIEMANNITGIGFDNMTMIIVAVHSGNSIHEWYEQMQQRILREKNLV</sequence>
<dbReference type="PROSITE" id="PS51746">
    <property type="entry name" value="PPM_2"/>
    <property type="match status" value="1"/>
</dbReference>
<comment type="cofactor">
    <cofactor evidence="1">
        <name>Mn(2+)</name>
        <dbReference type="ChEBI" id="CHEBI:29035"/>
    </cofactor>
</comment>
<dbReference type="InterPro" id="IPR015655">
    <property type="entry name" value="PP2C"/>
</dbReference>
<evidence type="ECO:0000313" key="12">
    <source>
        <dbReference type="Proteomes" id="UP001497600"/>
    </source>
</evidence>
<dbReference type="Gene3D" id="3.60.40.10">
    <property type="entry name" value="PPM-type phosphatase domain"/>
    <property type="match status" value="1"/>
</dbReference>
<dbReference type="EC" id="3.1.3.16" evidence="3"/>
<comment type="similarity">
    <text evidence="2 9">Belongs to the PP2C family.</text>
</comment>
<proteinExistence type="inferred from homology"/>
<evidence type="ECO:0000256" key="7">
    <source>
        <dbReference type="ARBA" id="ARBA00022912"/>
    </source>
</evidence>
<evidence type="ECO:0000259" key="10">
    <source>
        <dbReference type="PROSITE" id="PS51746"/>
    </source>
</evidence>
<dbReference type="PROSITE" id="PS01032">
    <property type="entry name" value="PPM_1"/>
    <property type="match status" value="1"/>
</dbReference>
<gene>
    <name evidence="11" type="ORF">CAAN4_E02256</name>
</gene>
<dbReference type="SUPFAM" id="SSF81606">
    <property type="entry name" value="PP2C-like"/>
    <property type="match status" value="1"/>
</dbReference>
<dbReference type="PANTHER" id="PTHR13832">
    <property type="entry name" value="PROTEIN PHOSPHATASE 2C"/>
    <property type="match status" value="1"/>
</dbReference>
<dbReference type="EMBL" id="OZ004257">
    <property type="protein sequence ID" value="CAK7906762.1"/>
    <property type="molecule type" value="Genomic_DNA"/>
</dbReference>
<keyword evidence="7 9" id="KW-0904">Protein phosphatase</keyword>